<organism evidence="1 2">
    <name type="scientific">Microcella pacifica</name>
    <dbReference type="NCBI Taxonomy" id="2591847"/>
    <lineage>
        <taxon>Bacteria</taxon>
        <taxon>Bacillati</taxon>
        <taxon>Actinomycetota</taxon>
        <taxon>Actinomycetes</taxon>
        <taxon>Micrococcales</taxon>
        <taxon>Microbacteriaceae</taxon>
        <taxon>Microcella</taxon>
    </lineage>
</organism>
<protein>
    <submittedName>
        <fullName evidence="1">Uncharacterized protein</fullName>
    </submittedName>
</protein>
<keyword evidence="2" id="KW-1185">Reference proteome</keyword>
<sequence>MSTTARPDPKPPRSLRPRRTLATRLARRDEPWFVTPEAARNTPLMRLLAVALLPDEDRALAGVERAERALQSWRAEHGDRALDDDELRELLQQCVTDALAPVAGTPLTSGISSGFDSRPLIQTMWDLGHEPTLYCCGQPGNIDWDVVQWLRERMGLDVHMLDTTTMPFSLEQYELKRATSLDLPLGAVGLANDLVDQLVPRRINVHGFLNDTLTGDNREKAKSAVGDDRAAFIGRNDQFLLQQLMEPSFIDRLAPSAAVSPDRELDLYRQYDIAYRQYSRIRPFDNEHQTHVFPFEDERWMGYWLGRPLEERAAQTRWMAFVRGMGSELLADLEGIEEEGKRLRWARKWRFYGHKDTPGLIDLDALDVTPQHEPAFPFDPYACARNNPTFRAVVETSLARVRGRRVFRESFLSAVETRFWAGDVTASKMLNGVVTADIALASGRIDE</sequence>
<dbReference type="OrthoDB" id="265863at2"/>
<reference evidence="1 2" key="2">
    <citation type="submission" date="2020-03" db="EMBL/GenBank/DDBJ databases">
        <title>Chryseoglobus sp. isolated from a deep-sea seamount.</title>
        <authorList>
            <person name="Zhang D.-C."/>
        </authorList>
    </citation>
    <scope>NUCLEOTIDE SEQUENCE [LARGE SCALE GENOMIC DNA]</scope>
    <source>
        <strain evidence="1 2">KN1116</strain>
    </source>
</reference>
<accession>A0A9E5JPR6</accession>
<proteinExistence type="predicted"/>
<evidence type="ECO:0000313" key="1">
    <source>
        <dbReference type="EMBL" id="NHF62662.1"/>
    </source>
</evidence>
<dbReference type="RefSeq" id="WP_152582345.1">
    <property type="nucleotide sequence ID" value="NZ_VIKT02000006.1"/>
</dbReference>
<comment type="caution">
    <text evidence="1">The sequence shown here is derived from an EMBL/GenBank/DDBJ whole genome shotgun (WGS) entry which is preliminary data.</text>
</comment>
<dbReference type="EMBL" id="VIKT02000006">
    <property type="protein sequence ID" value="NHF62662.1"/>
    <property type="molecule type" value="Genomic_DNA"/>
</dbReference>
<evidence type="ECO:0000313" key="2">
    <source>
        <dbReference type="Proteomes" id="UP000818266"/>
    </source>
</evidence>
<gene>
    <name evidence="1" type="ORF">FK219_005330</name>
</gene>
<dbReference type="SUPFAM" id="SSF52402">
    <property type="entry name" value="Adenine nucleotide alpha hydrolases-like"/>
    <property type="match status" value="1"/>
</dbReference>
<reference evidence="1 2" key="1">
    <citation type="submission" date="2019-06" db="EMBL/GenBank/DDBJ databases">
        <authorList>
            <person name="De-Chao Zhang Q."/>
        </authorList>
    </citation>
    <scope>NUCLEOTIDE SEQUENCE [LARGE SCALE GENOMIC DNA]</scope>
    <source>
        <strain evidence="1 2">KN1116</strain>
    </source>
</reference>
<dbReference type="AlphaFoldDB" id="A0A9E5JPR6"/>
<dbReference type="Proteomes" id="UP000818266">
    <property type="component" value="Unassembled WGS sequence"/>
</dbReference>
<name>A0A9E5JPR6_9MICO</name>